<proteinExistence type="predicted"/>
<evidence type="ECO:0000259" key="10">
    <source>
        <dbReference type="Pfam" id="PF25019"/>
    </source>
</evidence>
<feature type="domain" description="NB-ARC" evidence="6">
    <location>
        <begin position="230"/>
        <end position="386"/>
    </location>
</feature>
<dbReference type="InParanoid" id="A0A5E4G8E5"/>
<evidence type="ECO:0000313" key="12">
    <source>
        <dbReference type="Proteomes" id="UP000327085"/>
    </source>
</evidence>
<dbReference type="InterPro" id="IPR056789">
    <property type="entry name" value="LRR_R13L1-DRL21"/>
</dbReference>
<evidence type="ECO:0000259" key="7">
    <source>
        <dbReference type="Pfam" id="PF18052"/>
    </source>
</evidence>
<dbReference type="InterPro" id="IPR002182">
    <property type="entry name" value="NB-ARC"/>
</dbReference>
<dbReference type="OMA" id="FSCPNFV"/>
<feature type="domain" description="Disease resistance N-terminal" evidence="7">
    <location>
        <begin position="49"/>
        <end position="141"/>
    </location>
</feature>
<gene>
    <name evidence="11" type="ORF">ALMOND_2B017922</name>
</gene>
<evidence type="ECO:0000259" key="9">
    <source>
        <dbReference type="Pfam" id="PF23598"/>
    </source>
</evidence>
<name>A0A5E4G8E5_PRUDU</name>
<dbReference type="Pfam" id="PF18052">
    <property type="entry name" value="Rx_N"/>
    <property type="match status" value="1"/>
</dbReference>
<dbReference type="PANTHER" id="PTHR36766:SF40">
    <property type="entry name" value="DISEASE RESISTANCE PROTEIN RGA3"/>
    <property type="match status" value="1"/>
</dbReference>
<dbReference type="Gene3D" id="3.80.10.10">
    <property type="entry name" value="Ribonuclease Inhibitor"/>
    <property type="match status" value="4"/>
</dbReference>
<keyword evidence="2" id="KW-0677">Repeat</keyword>
<protein>
    <submittedName>
        <fullName evidence="11">PREDICTED: putative disease resistance</fullName>
    </submittedName>
</protein>
<dbReference type="InterPro" id="IPR036388">
    <property type="entry name" value="WH-like_DNA-bd_sf"/>
</dbReference>
<dbReference type="Pfam" id="PF23598">
    <property type="entry name" value="LRR_14"/>
    <property type="match status" value="1"/>
</dbReference>
<dbReference type="InterPro" id="IPR041118">
    <property type="entry name" value="Rx_N"/>
</dbReference>
<evidence type="ECO:0000313" key="11">
    <source>
        <dbReference type="EMBL" id="VVA36057.1"/>
    </source>
</evidence>
<dbReference type="GO" id="GO:0006952">
    <property type="term" value="P:defense response"/>
    <property type="evidence" value="ECO:0007669"/>
    <property type="project" value="UniProtKB-KW"/>
</dbReference>
<keyword evidence="3" id="KW-0547">Nucleotide-binding</keyword>
<dbReference type="InterPro" id="IPR042197">
    <property type="entry name" value="Apaf_helical"/>
</dbReference>
<dbReference type="InterPro" id="IPR032675">
    <property type="entry name" value="LRR_dom_sf"/>
</dbReference>
<accession>A0A5E4G8E5</accession>
<dbReference type="Pfam" id="PF25019">
    <property type="entry name" value="LRR_R13L1-DRL21"/>
    <property type="match status" value="1"/>
</dbReference>
<feature type="domain" description="Disease resistance R13L4/SHOC-2-like LRR" evidence="9">
    <location>
        <begin position="606"/>
        <end position="693"/>
    </location>
</feature>
<organism evidence="11 12">
    <name type="scientific">Prunus dulcis</name>
    <name type="common">Almond</name>
    <name type="synonym">Amygdalus dulcis</name>
    <dbReference type="NCBI Taxonomy" id="3755"/>
    <lineage>
        <taxon>Eukaryota</taxon>
        <taxon>Viridiplantae</taxon>
        <taxon>Streptophyta</taxon>
        <taxon>Embryophyta</taxon>
        <taxon>Tracheophyta</taxon>
        <taxon>Spermatophyta</taxon>
        <taxon>Magnoliopsida</taxon>
        <taxon>eudicotyledons</taxon>
        <taxon>Gunneridae</taxon>
        <taxon>Pentapetalae</taxon>
        <taxon>rosids</taxon>
        <taxon>fabids</taxon>
        <taxon>Rosales</taxon>
        <taxon>Rosaceae</taxon>
        <taxon>Amygdaloideae</taxon>
        <taxon>Amygdaleae</taxon>
        <taxon>Prunus</taxon>
    </lineage>
</organism>
<dbReference type="Proteomes" id="UP000327085">
    <property type="component" value="Chromosome 2"/>
</dbReference>
<keyword evidence="4" id="KW-0611">Plant defense</keyword>
<dbReference type="Pfam" id="PF00931">
    <property type="entry name" value="NB-ARC"/>
    <property type="match status" value="1"/>
</dbReference>
<dbReference type="InterPro" id="IPR003591">
    <property type="entry name" value="Leu-rich_rpt_typical-subtyp"/>
</dbReference>
<dbReference type="GO" id="GO:0043531">
    <property type="term" value="F:ADP binding"/>
    <property type="evidence" value="ECO:0007669"/>
    <property type="project" value="InterPro"/>
</dbReference>
<dbReference type="Gene3D" id="1.10.8.430">
    <property type="entry name" value="Helical domain of apoptotic protease-activating factors"/>
    <property type="match status" value="1"/>
</dbReference>
<dbReference type="Gene3D" id="1.20.5.4130">
    <property type="match status" value="1"/>
</dbReference>
<dbReference type="GO" id="GO:0051707">
    <property type="term" value="P:response to other organism"/>
    <property type="evidence" value="ECO:0007669"/>
    <property type="project" value="UniProtKB-ARBA"/>
</dbReference>
<evidence type="ECO:0000259" key="8">
    <source>
        <dbReference type="Pfam" id="PF23559"/>
    </source>
</evidence>
<evidence type="ECO:0000256" key="1">
    <source>
        <dbReference type="ARBA" id="ARBA00022614"/>
    </source>
</evidence>
<feature type="domain" description="R13L1/DRL21-like LRR repeat region" evidence="10">
    <location>
        <begin position="752"/>
        <end position="877"/>
    </location>
</feature>
<dbReference type="SUPFAM" id="SSF52540">
    <property type="entry name" value="P-loop containing nucleoside triphosphate hydrolases"/>
    <property type="match status" value="1"/>
</dbReference>
<dbReference type="GO" id="GO:0005524">
    <property type="term" value="F:ATP binding"/>
    <property type="evidence" value="ECO:0007669"/>
    <property type="project" value="UniProtKB-KW"/>
</dbReference>
<feature type="domain" description="Disease resistance protein winged helix" evidence="8">
    <location>
        <begin position="471"/>
        <end position="537"/>
    </location>
</feature>
<evidence type="ECO:0000259" key="6">
    <source>
        <dbReference type="Pfam" id="PF00931"/>
    </source>
</evidence>
<dbReference type="InterPro" id="IPR027417">
    <property type="entry name" value="P-loop_NTPase"/>
</dbReference>
<dbReference type="SUPFAM" id="SSF52058">
    <property type="entry name" value="L domain-like"/>
    <property type="match status" value="2"/>
</dbReference>
<evidence type="ECO:0000256" key="4">
    <source>
        <dbReference type="ARBA" id="ARBA00022821"/>
    </source>
</evidence>
<dbReference type="SMART" id="SM00369">
    <property type="entry name" value="LRR_TYP"/>
    <property type="match status" value="3"/>
</dbReference>
<dbReference type="Pfam" id="PF23559">
    <property type="entry name" value="WHD_DRP"/>
    <property type="match status" value="1"/>
</dbReference>
<dbReference type="FunCoup" id="A0A5E4G8E5">
    <property type="interactions" value="389"/>
</dbReference>
<dbReference type="Gene3D" id="1.10.10.10">
    <property type="entry name" value="Winged helix-like DNA-binding domain superfamily/Winged helix DNA-binding domain"/>
    <property type="match status" value="1"/>
</dbReference>
<dbReference type="FunFam" id="3.40.50.300:FF:001091">
    <property type="entry name" value="Probable disease resistance protein At1g61300"/>
    <property type="match status" value="1"/>
</dbReference>
<evidence type="ECO:0000256" key="5">
    <source>
        <dbReference type="ARBA" id="ARBA00022840"/>
    </source>
</evidence>
<dbReference type="EMBL" id="CABIKO010000427">
    <property type="protein sequence ID" value="VVA36057.1"/>
    <property type="molecule type" value="Genomic_DNA"/>
</dbReference>
<keyword evidence="1" id="KW-0433">Leucine-rich repeat</keyword>
<evidence type="ECO:0000256" key="2">
    <source>
        <dbReference type="ARBA" id="ARBA00022737"/>
    </source>
</evidence>
<keyword evidence="5" id="KW-0067">ATP-binding</keyword>
<dbReference type="PANTHER" id="PTHR36766">
    <property type="entry name" value="PLANT BROAD-SPECTRUM MILDEW RESISTANCE PROTEIN RPW8"/>
    <property type="match status" value="1"/>
</dbReference>
<sequence>MLFTISKSFHTSCASLATCKILEYFTSSKSLAVCLQRREKMALIGEALISASVQVLCDRITSSEFVDLFRQKKLDEPLLMNLKTTLLTLFVVLNDAEEKQLVNPAVREWLNELKHAVFDAEDLLDEIDTEALRCKLGGEDQTHKLTNKVWNLLPSSRNHFYQSMNVKIQELLQRLENFVQQKIALGLGEVARRKVSHRTPTTSLVHEPCVYGRDEVQENLSKVLLSDDASKDDVSVLTIVGMGGVGKTTLARMLYNNNKVKGHFTLQAWACVSEDYNAFRITKTILESVTSKPCNTTDLNLLQVELREQLRGKKFLFVLDDLWNENYGDWERLQTPFNSGARGSKVIITTRNKNVASLMKNVPIQFLEPLSHEDCWLLLAKHAFGNVNCSEHPSLEEIGMKIARKCKGLPLAAQTLGGLLRCNIDSEEWNRILNSNIWYLPYGTTDILPALWLSYHYLPAQLKRCFVYCSVFPKDYEFKKEDVVQLWMAEGLVTQVDNGMIMESMARKYFDELLSRSLFQKSRELSFTMHDLIHDLAMFISKGFCLRLEGVESREVKRAHHLSYARGEFDAAPRFEPLYEAKCLRTFLPTSLNPYSSYERFSVSKKVLQDLLPSLRCLRVLSLSRYQNVTVLPDSIANLIHLRYLDLSHTAIKRLPGVLCNLYNLQTLLLSNCSSLRELPADIRKLINLQKLTLGGCSSLNKLPTGMKELTNLHHLDVSGTKIEEMPVQMGRLKSLRTLTAFVVGKSTGFGIRELREFPQLRGKLSILKLQNVVDARDALHANMKHKKDLKELKFSWGAEDADDSQKEKDVLDKLQPCVNLEKLTIKFYGGTNFPNWLGDSSFSNIQVMHLSDCSYCWLLPPVGRLPALKELCIKRMKSLRTIGVEFYGRDGAYLTQPFRSLEKLEFREMPEWEEWVPSGSASGGEYGPDFPRLQELILNQCPKLRGSLPCELPCLKNLTVYGCEVLHDGRATTTTTNSLNYKSLEELDISGGCQTLLSLLETKLLSRLEIENVVDVQCLPNCNRLQHLTLWNCPTLSSFPKDGLPTTLTSLDIYNCRKLEFLPHEMLAKLTSLDYLGIEKSCDSMRSFPLNIFPKLTTLQIFQCENLESLSLIEEEGAVENLTHLNDLTVYNSPKMECFHEGELPAPNLRGFDVRGCKNLKSLPERLHTLTALRSLSIWNLPNLESFAEDGGLPPNLRSFSIGNCKRLRASSVGEYWGLQALDSLEIGGSDHVLETLLLPTTLHTLRIYSLSTLKSLDGKGLGHLTSLQGLHIDSCPSLEFLPGEELQHLTSLQTLIISSCDSLQCLPEEGLPPSLSHLSIRRCPALEKRYKNKTGQDWAKISHIPCIKIGNEVII</sequence>
<dbReference type="FunFam" id="1.10.10.10:FF:000322">
    <property type="entry name" value="Probable disease resistance protein At1g63360"/>
    <property type="match status" value="1"/>
</dbReference>
<dbReference type="Gramene" id="VVA36057">
    <property type="protein sequence ID" value="VVA36057"/>
    <property type="gene ID" value="Prudul26B017922"/>
</dbReference>
<dbReference type="Gene3D" id="3.40.50.300">
    <property type="entry name" value="P-loop containing nucleotide triphosphate hydrolases"/>
    <property type="match status" value="1"/>
</dbReference>
<dbReference type="PRINTS" id="PR00364">
    <property type="entry name" value="DISEASERSIST"/>
</dbReference>
<dbReference type="InterPro" id="IPR055414">
    <property type="entry name" value="LRR_R13L4/SHOC2-like"/>
</dbReference>
<reference evidence="12" key="1">
    <citation type="journal article" date="2020" name="Plant J.">
        <title>Transposons played a major role in the diversification between the closely related almond and peach genomes: results from the almond genome sequence.</title>
        <authorList>
            <person name="Alioto T."/>
            <person name="Alexiou K.G."/>
            <person name="Bardil A."/>
            <person name="Barteri F."/>
            <person name="Castanera R."/>
            <person name="Cruz F."/>
            <person name="Dhingra A."/>
            <person name="Duval H."/>
            <person name="Fernandez I Marti A."/>
            <person name="Frias L."/>
            <person name="Galan B."/>
            <person name="Garcia J.L."/>
            <person name="Howad W."/>
            <person name="Gomez-Garrido J."/>
            <person name="Gut M."/>
            <person name="Julca I."/>
            <person name="Morata J."/>
            <person name="Puigdomenech P."/>
            <person name="Ribeca P."/>
            <person name="Rubio Cabetas M.J."/>
            <person name="Vlasova A."/>
            <person name="Wirthensohn M."/>
            <person name="Garcia-Mas J."/>
            <person name="Gabaldon T."/>
            <person name="Casacuberta J.M."/>
            <person name="Arus P."/>
        </authorList>
    </citation>
    <scope>NUCLEOTIDE SEQUENCE [LARGE SCALE GENOMIC DNA]</scope>
    <source>
        <strain evidence="12">cv. Texas</strain>
    </source>
</reference>
<dbReference type="InterPro" id="IPR058922">
    <property type="entry name" value="WHD_DRP"/>
</dbReference>
<evidence type="ECO:0000256" key="3">
    <source>
        <dbReference type="ARBA" id="ARBA00022741"/>
    </source>
</evidence>